<dbReference type="InterPro" id="IPR050204">
    <property type="entry name" value="AraC_XylS_family_regulators"/>
</dbReference>
<dbReference type="InterPro" id="IPR018060">
    <property type="entry name" value="HTH_AraC"/>
</dbReference>
<dbReference type="InterPro" id="IPR032783">
    <property type="entry name" value="AraC_lig"/>
</dbReference>
<name>A0AAU8MRM2_9GAMM</name>
<protein>
    <submittedName>
        <fullName evidence="6">AraC family transcriptional regulator</fullName>
    </submittedName>
</protein>
<dbReference type="SMART" id="SM00342">
    <property type="entry name" value="HTH_ARAC"/>
    <property type="match status" value="1"/>
</dbReference>
<evidence type="ECO:0000256" key="4">
    <source>
        <dbReference type="SAM" id="MobiDB-lite"/>
    </source>
</evidence>
<evidence type="ECO:0000256" key="2">
    <source>
        <dbReference type="ARBA" id="ARBA00023125"/>
    </source>
</evidence>
<dbReference type="PANTHER" id="PTHR46796:SF7">
    <property type="entry name" value="ARAC FAMILY TRANSCRIPTIONAL REGULATOR"/>
    <property type="match status" value="1"/>
</dbReference>
<dbReference type="AlphaFoldDB" id="A0AAU8MRM2"/>
<proteinExistence type="predicted"/>
<keyword evidence="1" id="KW-0805">Transcription regulation</keyword>
<dbReference type="InterPro" id="IPR009057">
    <property type="entry name" value="Homeodomain-like_sf"/>
</dbReference>
<sequence>MPTGRVRAGLPQRDPPRTRPVQAVDPLQTDVFFEAFRLARLNGELVREGVLRNGPPLRYPHGRAMFHFVREAGCVFAIESASGRRLRVQAQPGELLILPHGSAHRIEAGATAAHATAPHLTSGAFVFEALSGVPLMRALPELLHVPAAGQGEDSPAQWLALSFEAMRRETRQPSIGSRIMIARLIDMVFIWAVRHWLAQAPAQHSGWLSALRDPLVARALALLHAQPAHAWTVDELAARLHQSRSALGQRFAERVGEPPMRYLAAWRMQLAADLLLRTDLRVSQVAGRVGYGSEAAFSRSFRRAFGQSPSDYRRRLCDPFSPTAPAG</sequence>
<dbReference type="Pfam" id="PF12852">
    <property type="entry name" value="Cupin_6"/>
    <property type="match status" value="1"/>
</dbReference>
<dbReference type="Gene3D" id="1.10.10.60">
    <property type="entry name" value="Homeodomain-like"/>
    <property type="match status" value="2"/>
</dbReference>
<dbReference type="PROSITE" id="PS01124">
    <property type="entry name" value="HTH_ARAC_FAMILY_2"/>
    <property type="match status" value="1"/>
</dbReference>
<dbReference type="GO" id="GO:0043565">
    <property type="term" value="F:sequence-specific DNA binding"/>
    <property type="evidence" value="ECO:0007669"/>
    <property type="project" value="InterPro"/>
</dbReference>
<dbReference type="PANTHER" id="PTHR46796">
    <property type="entry name" value="HTH-TYPE TRANSCRIPTIONAL ACTIVATOR RHAS-RELATED"/>
    <property type="match status" value="1"/>
</dbReference>
<keyword evidence="2" id="KW-0238">DNA-binding</keyword>
<accession>A0AAU8MRM2</accession>
<feature type="domain" description="HTH araC/xylS-type" evidence="5">
    <location>
        <begin position="217"/>
        <end position="315"/>
    </location>
</feature>
<dbReference type="GO" id="GO:0003700">
    <property type="term" value="F:DNA-binding transcription factor activity"/>
    <property type="evidence" value="ECO:0007669"/>
    <property type="project" value="InterPro"/>
</dbReference>
<dbReference type="SUPFAM" id="SSF46689">
    <property type="entry name" value="Homeodomain-like"/>
    <property type="match status" value="2"/>
</dbReference>
<dbReference type="RefSeq" id="WP_363797063.1">
    <property type="nucleotide sequence ID" value="NZ_CP159925.1"/>
</dbReference>
<keyword evidence="3" id="KW-0804">Transcription</keyword>
<feature type="region of interest" description="Disordered" evidence="4">
    <location>
        <begin position="1"/>
        <end position="20"/>
    </location>
</feature>
<dbReference type="Pfam" id="PF12833">
    <property type="entry name" value="HTH_18"/>
    <property type="match status" value="1"/>
</dbReference>
<evidence type="ECO:0000256" key="1">
    <source>
        <dbReference type="ARBA" id="ARBA00023015"/>
    </source>
</evidence>
<dbReference type="PRINTS" id="PR00032">
    <property type="entry name" value="HTHARAC"/>
</dbReference>
<evidence type="ECO:0000256" key="3">
    <source>
        <dbReference type="ARBA" id="ARBA00023163"/>
    </source>
</evidence>
<organism evidence="6">
    <name type="scientific">Lysobacter firmicutimachus</name>
    <dbReference type="NCBI Taxonomy" id="1792846"/>
    <lineage>
        <taxon>Bacteria</taxon>
        <taxon>Pseudomonadati</taxon>
        <taxon>Pseudomonadota</taxon>
        <taxon>Gammaproteobacteria</taxon>
        <taxon>Lysobacterales</taxon>
        <taxon>Lysobacteraceae</taxon>
        <taxon>Lysobacter</taxon>
    </lineage>
</organism>
<dbReference type="InterPro" id="IPR020449">
    <property type="entry name" value="Tscrpt_reg_AraC-type_HTH"/>
</dbReference>
<dbReference type="EMBL" id="CP159925">
    <property type="protein sequence ID" value="XCO74202.1"/>
    <property type="molecule type" value="Genomic_DNA"/>
</dbReference>
<evidence type="ECO:0000313" key="6">
    <source>
        <dbReference type="EMBL" id="XCO74202.1"/>
    </source>
</evidence>
<gene>
    <name evidence="6" type="ORF">ABU614_17730</name>
</gene>
<reference evidence="6" key="1">
    <citation type="submission" date="2024-06" db="EMBL/GenBank/DDBJ databases">
        <authorList>
            <person name="Li S."/>
        </authorList>
    </citation>
    <scope>NUCLEOTIDE SEQUENCE</scope>
    <source>
        <strain evidence="6">SR10</strain>
    </source>
</reference>
<evidence type="ECO:0000259" key="5">
    <source>
        <dbReference type="PROSITE" id="PS01124"/>
    </source>
</evidence>